<reference evidence="2" key="1">
    <citation type="submission" date="2018-06" db="EMBL/GenBank/DDBJ databases">
        <authorList>
            <person name="Zhirakovskaya E."/>
        </authorList>
    </citation>
    <scope>NUCLEOTIDE SEQUENCE</scope>
</reference>
<feature type="transmembrane region" description="Helical" evidence="1">
    <location>
        <begin position="47"/>
        <end position="67"/>
    </location>
</feature>
<dbReference type="AlphaFoldDB" id="A0A3B0UH22"/>
<feature type="non-terminal residue" evidence="2">
    <location>
        <position position="1"/>
    </location>
</feature>
<keyword evidence="1" id="KW-0812">Transmembrane</keyword>
<evidence type="ECO:0008006" key="3">
    <source>
        <dbReference type="Google" id="ProtNLM"/>
    </source>
</evidence>
<feature type="transmembrane region" description="Helical" evidence="1">
    <location>
        <begin position="123"/>
        <end position="144"/>
    </location>
</feature>
<accession>A0A3B0UH22</accession>
<keyword evidence="1" id="KW-1133">Transmembrane helix</keyword>
<feature type="transmembrane region" description="Helical" evidence="1">
    <location>
        <begin position="88"/>
        <end position="111"/>
    </location>
</feature>
<name>A0A3B0UH22_9ZZZZ</name>
<sequence length="162" mass="19006">REAGIWFGLMAFLHTFLVWDGWARWDVWRFLGYEFIPELGRLARLEPGFGLSNLIGMVAVLLTLVLVGTSSNWAVSRLGATSWKWLQYGSYTVFYLVILHTIYFLFLHYTVSFHRRVPENPNWFRYPFLLLSLLVMILQVSAFSKTVRLRQTRKASVRVAKR</sequence>
<protein>
    <recommendedName>
        <fullName evidence="3">Ferric oxidoreductase domain-containing protein</fullName>
    </recommendedName>
</protein>
<evidence type="ECO:0000313" key="2">
    <source>
        <dbReference type="EMBL" id="VAW30321.1"/>
    </source>
</evidence>
<proteinExistence type="predicted"/>
<organism evidence="2">
    <name type="scientific">hydrothermal vent metagenome</name>
    <dbReference type="NCBI Taxonomy" id="652676"/>
    <lineage>
        <taxon>unclassified sequences</taxon>
        <taxon>metagenomes</taxon>
        <taxon>ecological metagenomes</taxon>
    </lineage>
</organism>
<keyword evidence="1" id="KW-0472">Membrane</keyword>
<gene>
    <name evidence="2" type="ORF">MNBD_CHLOROFLEXI01-2239</name>
</gene>
<evidence type="ECO:0000256" key="1">
    <source>
        <dbReference type="SAM" id="Phobius"/>
    </source>
</evidence>
<dbReference type="EMBL" id="UOEU01000042">
    <property type="protein sequence ID" value="VAW30321.1"/>
    <property type="molecule type" value="Genomic_DNA"/>
</dbReference>